<proteinExistence type="predicted"/>
<feature type="non-terminal residue" evidence="1">
    <location>
        <position position="63"/>
    </location>
</feature>
<protein>
    <submittedName>
        <fullName evidence="1">Uncharacterized protein</fullName>
    </submittedName>
</protein>
<organism evidence="1">
    <name type="scientific">uncultured prokaryote</name>
    <dbReference type="NCBI Taxonomy" id="198431"/>
    <lineage>
        <taxon>unclassified sequences</taxon>
        <taxon>environmental samples</taxon>
    </lineage>
</organism>
<evidence type="ECO:0000313" key="1">
    <source>
        <dbReference type="EMBL" id="AIE47612.1"/>
    </source>
</evidence>
<accession>A0A068LK03</accession>
<reference evidence="1" key="1">
    <citation type="journal article" date="2014" name="BMC Genomics">
        <title>Metasecretome-selective phage display approach for mining the functional potential of a rumen microbial community.</title>
        <authorList>
            <person name="Ciric M."/>
            <person name="Moon C.D."/>
            <person name="Leahy S.C."/>
            <person name="Creevey C.J."/>
            <person name="Altermann E."/>
            <person name="Attwood G.T."/>
            <person name="Rakonjac J."/>
            <person name="Gagic D."/>
        </authorList>
    </citation>
    <scope>NUCLEOTIDE SEQUENCE</scope>
</reference>
<sequence length="63" mass="6883">MRNTRRIFLAIALVIAMVFTMGTLALAADGEAPSVENIESIQAYTDETIYGTGVVKVEVTYKE</sequence>
<name>A0A068LK03_9ZZZZ</name>
<dbReference type="AlphaFoldDB" id="A0A068LK03"/>
<dbReference type="EMBL" id="KF790701">
    <property type="protein sequence ID" value="AIE47612.1"/>
    <property type="molecule type" value="Genomic_DNA"/>
</dbReference>